<keyword evidence="3" id="KW-1185">Reference proteome</keyword>
<dbReference type="PANTHER" id="PTHR37694:SF1">
    <property type="entry name" value="SLR8022 PROTEIN"/>
    <property type="match status" value="1"/>
</dbReference>
<dbReference type="InterPro" id="IPR013096">
    <property type="entry name" value="Cupin_2"/>
</dbReference>
<evidence type="ECO:0000259" key="1">
    <source>
        <dbReference type="Pfam" id="PF07883"/>
    </source>
</evidence>
<feature type="domain" description="Cupin type-2" evidence="1">
    <location>
        <begin position="43"/>
        <end position="110"/>
    </location>
</feature>
<evidence type="ECO:0000313" key="3">
    <source>
        <dbReference type="Proteomes" id="UP001357733"/>
    </source>
</evidence>
<name>A0AAW9MT00_9FIRM</name>
<proteinExistence type="predicted"/>
<organism evidence="2 3">
    <name type="scientific">Citroniella saccharovorans</name>
    <dbReference type="NCBI Taxonomy" id="2053367"/>
    <lineage>
        <taxon>Bacteria</taxon>
        <taxon>Bacillati</taxon>
        <taxon>Bacillota</taxon>
        <taxon>Tissierellia</taxon>
        <taxon>Tissierellales</taxon>
        <taxon>Peptoniphilaceae</taxon>
        <taxon>Citroniella</taxon>
    </lineage>
</organism>
<sequence>MSDKIKNIVKSEIINLSKEISNEKGQIASKTLAQNDAVSITIFSFSKGEEISTHESNGDALVSVLEGKAKVTIDNKEYLLSKDDSIIMPANHPHSLYAEEDFKMILTVVF</sequence>
<reference evidence="2 3" key="1">
    <citation type="submission" date="2024-01" db="EMBL/GenBank/DDBJ databases">
        <title>Complete genome sequence of Citroniella saccharovorans strain M6.X9, isolated from human fecal sample.</title>
        <authorList>
            <person name="Cheng G."/>
            <person name="Westerholm M."/>
            <person name="Schnurer A."/>
        </authorList>
    </citation>
    <scope>NUCLEOTIDE SEQUENCE [LARGE SCALE GENOMIC DNA]</scope>
    <source>
        <strain evidence="2 3">DSM 29873</strain>
    </source>
</reference>
<gene>
    <name evidence="2" type="ORF">VLK81_03715</name>
</gene>
<dbReference type="Pfam" id="PF07883">
    <property type="entry name" value="Cupin_2"/>
    <property type="match status" value="1"/>
</dbReference>
<dbReference type="EMBL" id="JAYKOT010000003">
    <property type="protein sequence ID" value="MEB3429136.1"/>
    <property type="molecule type" value="Genomic_DNA"/>
</dbReference>
<dbReference type="InterPro" id="IPR014710">
    <property type="entry name" value="RmlC-like_jellyroll"/>
</dbReference>
<dbReference type="RefSeq" id="WP_324619303.1">
    <property type="nucleotide sequence ID" value="NZ_JAYKOT010000003.1"/>
</dbReference>
<dbReference type="Proteomes" id="UP001357733">
    <property type="component" value="Unassembled WGS sequence"/>
</dbReference>
<accession>A0AAW9MT00</accession>
<dbReference type="CDD" id="cd02230">
    <property type="entry name" value="cupin_HP0902-like"/>
    <property type="match status" value="1"/>
</dbReference>
<dbReference type="SUPFAM" id="SSF51182">
    <property type="entry name" value="RmlC-like cupins"/>
    <property type="match status" value="1"/>
</dbReference>
<evidence type="ECO:0000313" key="2">
    <source>
        <dbReference type="EMBL" id="MEB3429136.1"/>
    </source>
</evidence>
<comment type="caution">
    <text evidence="2">The sequence shown here is derived from an EMBL/GenBank/DDBJ whole genome shotgun (WGS) entry which is preliminary data.</text>
</comment>
<dbReference type="PANTHER" id="PTHR37694">
    <property type="entry name" value="SLR8022 PROTEIN"/>
    <property type="match status" value="1"/>
</dbReference>
<protein>
    <submittedName>
        <fullName evidence="2">Cupin domain-containing protein</fullName>
    </submittedName>
</protein>
<dbReference type="Gene3D" id="2.60.120.10">
    <property type="entry name" value="Jelly Rolls"/>
    <property type="match status" value="1"/>
</dbReference>
<dbReference type="AlphaFoldDB" id="A0AAW9MT00"/>
<dbReference type="InterPro" id="IPR011051">
    <property type="entry name" value="RmlC_Cupin_sf"/>
</dbReference>